<protein>
    <submittedName>
        <fullName evidence="1">Uncharacterized protein</fullName>
    </submittedName>
</protein>
<comment type="caution">
    <text evidence="1">The sequence shown here is derived from an EMBL/GenBank/DDBJ whole genome shotgun (WGS) entry which is preliminary data.</text>
</comment>
<dbReference type="EMBL" id="BOPG01000151">
    <property type="protein sequence ID" value="GIJ65032.1"/>
    <property type="molecule type" value="Genomic_DNA"/>
</dbReference>
<evidence type="ECO:0000313" key="1">
    <source>
        <dbReference type="EMBL" id="GIJ65032.1"/>
    </source>
</evidence>
<proteinExistence type="predicted"/>
<name>A0A8J3ZLA8_9ACTN</name>
<sequence length="271" mass="29322">MPERDLDRQTDEAYSRLWWDGDVIVADSAAMHDDPEAVERFEPDSQGRYVVMGRSWCWEVVDPYDCARIVGELPDPDASQEWILLTHAPYTRIGPQPYTIGGLVGTGPGEGLAGELRYAGEPVATVVGIGALTPTASAARLTATTGRFDAERWHAFVTAARRCGEPMTEATVLDALAEDTLLDVEVAEAVAAGGTLVRLLDHTGTIRDLQRISPAPANPDAFHALQDRLLATPQDPRGVAWQYWNGHVWRHLTNTADAGQPPTSGKTTAAA</sequence>
<dbReference type="AlphaFoldDB" id="A0A8J3ZLA8"/>
<gene>
    <name evidence="1" type="ORF">Vau01_125480</name>
</gene>
<organism evidence="1 2">
    <name type="scientific">Virgisporangium aurantiacum</name>
    <dbReference type="NCBI Taxonomy" id="175570"/>
    <lineage>
        <taxon>Bacteria</taxon>
        <taxon>Bacillati</taxon>
        <taxon>Actinomycetota</taxon>
        <taxon>Actinomycetes</taxon>
        <taxon>Micromonosporales</taxon>
        <taxon>Micromonosporaceae</taxon>
        <taxon>Virgisporangium</taxon>
    </lineage>
</organism>
<reference evidence="1" key="1">
    <citation type="submission" date="2021-01" db="EMBL/GenBank/DDBJ databases">
        <title>Whole genome shotgun sequence of Virgisporangium aurantiacum NBRC 16421.</title>
        <authorList>
            <person name="Komaki H."/>
            <person name="Tamura T."/>
        </authorList>
    </citation>
    <scope>NUCLEOTIDE SEQUENCE</scope>
    <source>
        <strain evidence="1">NBRC 16421</strain>
    </source>
</reference>
<dbReference type="Proteomes" id="UP000612585">
    <property type="component" value="Unassembled WGS sequence"/>
</dbReference>
<evidence type="ECO:0000313" key="2">
    <source>
        <dbReference type="Proteomes" id="UP000612585"/>
    </source>
</evidence>
<accession>A0A8J3ZLA8</accession>
<keyword evidence="2" id="KW-1185">Reference proteome</keyword>